<dbReference type="GO" id="GO:0006952">
    <property type="term" value="P:defense response"/>
    <property type="evidence" value="ECO:0007669"/>
    <property type="project" value="InterPro"/>
</dbReference>
<gene>
    <name evidence="2" type="ORF">Syun_022110</name>
</gene>
<dbReference type="Gene3D" id="3.30.530.20">
    <property type="match status" value="1"/>
</dbReference>
<dbReference type="Proteomes" id="UP001420932">
    <property type="component" value="Unassembled WGS sequence"/>
</dbReference>
<dbReference type="AlphaFoldDB" id="A0AAP0NQ99"/>
<accession>A0AAP0NQ99</accession>
<reference evidence="2 3" key="1">
    <citation type="submission" date="2024-01" db="EMBL/GenBank/DDBJ databases">
        <title>Genome assemblies of Stephania.</title>
        <authorList>
            <person name="Yang L."/>
        </authorList>
    </citation>
    <scope>NUCLEOTIDE SEQUENCE [LARGE SCALE GENOMIC DNA]</scope>
    <source>
        <strain evidence="2">YNDBR</strain>
        <tissue evidence="2">Leaf</tissue>
    </source>
</reference>
<dbReference type="SUPFAM" id="SSF55961">
    <property type="entry name" value="Bet v1-like"/>
    <property type="match status" value="1"/>
</dbReference>
<name>A0AAP0NQ99_9MAGN</name>
<dbReference type="InterPro" id="IPR000916">
    <property type="entry name" value="Bet_v_I/MLP"/>
</dbReference>
<organism evidence="2 3">
    <name type="scientific">Stephania yunnanensis</name>
    <dbReference type="NCBI Taxonomy" id="152371"/>
    <lineage>
        <taxon>Eukaryota</taxon>
        <taxon>Viridiplantae</taxon>
        <taxon>Streptophyta</taxon>
        <taxon>Embryophyta</taxon>
        <taxon>Tracheophyta</taxon>
        <taxon>Spermatophyta</taxon>
        <taxon>Magnoliopsida</taxon>
        <taxon>Ranunculales</taxon>
        <taxon>Menispermaceae</taxon>
        <taxon>Menispermoideae</taxon>
        <taxon>Cissampelideae</taxon>
        <taxon>Stephania</taxon>
    </lineage>
</organism>
<sequence length="164" mass="17467">MSLGSGDWRLAGAGAAWSTSGTVGQACVRVAVAVGIARCKAAQQAIKGGSRSPPRAGVGGERRGWGTRVCAGAGGGTMAQLSRQLVLEVENEIKCPADAFYEFMKNKFIDAHLLFPEIYKNSKVLQGDGKSLGSVIQWSYVIDAKSDQYLEVKAKLSEVDDEKR</sequence>
<dbReference type="EMBL" id="JBBNAF010000009">
    <property type="protein sequence ID" value="KAK9115313.1"/>
    <property type="molecule type" value="Genomic_DNA"/>
</dbReference>
<feature type="domain" description="Bet v I/Major latex protein" evidence="1">
    <location>
        <begin position="87"/>
        <end position="163"/>
    </location>
</feature>
<dbReference type="Pfam" id="PF00407">
    <property type="entry name" value="Bet_v_1"/>
    <property type="match status" value="1"/>
</dbReference>
<proteinExistence type="predicted"/>
<comment type="caution">
    <text evidence="2">The sequence shown here is derived from an EMBL/GenBank/DDBJ whole genome shotgun (WGS) entry which is preliminary data.</text>
</comment>
<dbReference type="InterPro" id="IPR023393">
    <property type="entry name" value="START-like_dom_sf"/>
</dbReference>
<protein>
    <recommendedName>
        <fullName evidence="1">Bet v I/Major latex protein domain-containing protein</fullName>
    </recommendedName>
</protein>
<keyword evidence="3" id="KW-1185">Reference proteome</keyword>
<evidence type="ECO:0000313" key="2">
    <source>
        <dbReference type="EMBL" id="KAK9115313.1"/>
    </source>
</evidence>
<evidence type="ECO:0000313" key="3">
    <source>
        <dbReference type="Proteomes" id="UP001420932"/>
    </source>
</evidence>
<evidence type="ECO:0000259" key="1">
    <source>
        <dbReference type="Pfam" id="PF00407"/>
    </source>
</evidence>